<protein>
    <submittedName>
        <fullName evidence="2">UrcA family protein</fullName>
    </submittedName>
</protein>
<dbReference type="EMBL" id="JBHSDU010000003">
    <property type="protein sequence ID" value="MFC4310133.1"/>
    <property type="molecule type" value="Genomic_DNA"/>
</dbReference>
<dbReference type="Proteomes" id="UP001595904">
    <property type="component" value="Unassembled WGS sequence"/>
</dbReference>
<evidence type="ECO:0000313" key="2">
    <source>
        <dbReference type="EMBL" id="MFC4310133.1"/>
    </source>
</evidence>
<keyword evidence="1" id="KW-0732">Signal</keyword>
<dbReference type="InterPro" id="IPR030972">
    <property type="entry name" value="UrcA_uranyl"/>
</dbReference>
<keyword evidence="3" id="KW-1185">Reference proteome</keyword>
<sequence length="130" mass="13972">MSSHQTFRVARYVAACAITALTFGAAAHAGEVSTDVVGPATTTVHYGDLDLSKQADAQKLYGRLQRASDNVCGEYKELRNLQKMKLYNACYQDTLARAVDTVGHAEVKAAYAADDKVRVAGRSTKSQASI</sequence>
<dbReference type="RefSeq" id="WP_380597376.1">
    <property type="nucleotide sequence ID" value="NZ_JBHSDU010000003.1"/>
</dbReference>
<proteinExistence type="predicted"/>
<organism evidence="2 3">
    <name type="scientific">Steroidobacter flavus</name>
    <dbReference type="NCBI Taxonomy" id="1842136"/>
    <lineage>
        <taxon>Bacteria</taxon>
        <taxon>Pseudomonadati</taxon>
        <taxon>Pseudomonadota</taxon>
        <taxon>Gammaproteobacteria</taxon>
        <taxon>Steroidobacterales</taxon>
        <taxon>Steroidobacteraceae</taxon>
        <taxon>Steroidobacter</taxon>
    </lineage>
</organism>
<accession>A0ABV8SU40</accession>
<feature type="signal peptide" evidence="1">
    <location>
        <begin position="1"/>
        <end position="29"/>
    </location>
</feature>
<comment type="caution">
    <text evidence="2">The sequence shown here is derived from an EMBL/GenBank/DDBJ whole genome shotgun (WGS) entry which is preliminary data.</text>
</comment>
<name>A0ABV8SU40_9GAMM</name>
<gene>
    <name evidence="2" type="ORF">ACFPN2_13665</name>
</gene>
<evidence type="ECO:0000256" key="1">
    <source>
        <dbReference type="SAM" id="SignalP"/>
    </source>
</evidence>
<evidence type="ECO:0000313" key="3">
    <source>
        <dbReference type="Proteomes" id="UP001595904"/>
    </source>
</evidence>
<feature type="chain" id="PRO_5046673920" evidence="1">
    <location>
        <begin position="30"/>
        <end position="130"/>
    </location>
</feature>
<dbReference type="NCBIfam" id="TIGR04433">
    <property type="entry name" value="UrcA_uranyl"/>
    <property type="match status" value="1"/>
</dbReference>
<reference evidence="3" key="1">
    <citation type="journal article" date="2019" name="Int. J. Syst. Evol. Microbiol.">
        <title>The Global Catalogue of Microorganisms (GCM) 10K type strain sequencing project: providing services to taxonomists for standard genome sequencing and annotation.</title>
        <authorList>
            <consortium name="The Broad Institute Genomics Platform"/>
            <consortium name="The Broad Institute Genome Sequencing Center for Infectious Disease"/>
            <person name="Wu L."/>
            <person name="Ma J."/>
        </authorList>
    </citation>
    <scope>NUCLEOTIDE SEQUENCE [LARGE SCALE GENOMIC DNA]</scope>
    <source>
        <strain evidence="3">CGMCC 1.10759</strain>
    </source>
</reference>